<keyword evidence="5" id="KW-0408">Iron</keyword>
<dbReference type="Gene3D" id="3.90.1150.10">
    <property type="entry name" value="Aspartate Aminotransferase, domain 1"/>
    <property type="match status" value="1"/>
</dbReference>
<keyword evidence="3" id="KW-0479">Metal-binding</keyword>
<reference evidence="9" key="1">
    <citation type="submission" date="2023-01" db="EMBL/GenBank/DDBJ databases">
        <title>Oxazolidinone resistance genes in florfenicol resistant enterococci from beef cattle and veal calves at slaughter.</title>
        <authorList>
            <person name="Biggel M."/>
        </authorList>
    </citation>
    <scope>NUCLEOTIDE SEQUENCE</scope>
    <source>
        <strain evidence="9">K204-1</strain>
    </source>
</reference>
<dbReference type="InterPro" id="IPR015422">
    <property type="entry name" value="PyrdxlP-dep_Trfase_small"/>
</dbReference>
<dbReference type="Proteomes" id="UP001179600">
    <property type="component" value="Chromosome"/>
</dbReference>
<dbReference type="Gene3D" id="1.10.260.50">
    <property type="match status" value="1"/>
</dbReference>
<keyword evidence="6" id="KW-0411">Iron-sulfur</keyword>
<accession>A0AAE9XEE4</accession>
<dbReference type="SUPFAM" id="SSF53383">
    <property type="entry name" value="PLP-dependent transferases"/>
    <property type="match status" value="1"/>
</dbReference>
<evidence type="ECO:0000256" key="2">
    <source>
        <dbReference type="ARBA" id="ARBA00006490"/>
    </source>
</evidence>
<evidence type="ECO:0000259" key="8">
    <source>
        <dbReference type="Pfam" id="PF00266"/>
    </source>
</evidence>
<evidence type="ECO:0000256" key="3">
    <source>
        <dbReference type="ARBA" id="ARBA00022723"/>
    </source>
</evidence>
<protein>
    <submittedName>
        <fullName evidence="9">Cysteine desulfurase family protein</fullName>
    </submittedName>
</protein>
<dbReference type="InterPro" id="IPR000192">
    <property type="entry name" value="Aminotrans_V_dom"/>
</dbReference>
<evidence type="ECO:0000256" key="4">
    <source>
        <dbReference type="ARBA" id="ARBA00022898"/>
    </source>
</evidence>
<dbReference type="GO" id="GO:0003824">
    <property type="term" value="F:catalytic activity"/>
    <property type="evidence" value="ECO:0007669"/>
    <property type="project" value="UniProtKB-ARBA"/>
</dbReference>
<name>A0AAE9XEE4_9ENTE</name>
<dbReference type="PIRSF" id="PIRSF005572">
    <property type="entry name" value="NifS"/>
    <property type="match status" value="1"/>
</dbReference>
<evidence type="ECO:0000256" key="7">
    <source>
        <dbReference type="RuleBase" id="RU004504"/>
    </source>
</evidence>
<organism evidence="9 10">
    <name type="scientific">Vagococcus lutrae</name>
    <dbReference type="NCBI Taxonomy" id="81947"/>
    <lineage>
        <taxon>Bacteria</taxon>
        <taxon>Bacillati</taxon>
        <taxon>Bacillota</taxon>
        <taxon>Bacilli</taxon>
        <taxon>Lactobacillales</taxon>
        <taxon>Enterococcaceae</taxon>
        <taxon>Vagococcus</taxon>
    </lineage>
</organism>
<dbReference type="InterPro" id="IPR015424">
    <property type="entry name" value="PyrdxlP-dep_Trfase"/>
</dbReference>
<dbReference type="EMBL" id="CP116507">
    <property type="protein sequence ID" value="WCG22637.1"/>
    <property type="molecule type" value="Genomic_DNA"/>
</dbReference>
<dbReference type="InterPro" id="IPR020578">
    <property type="entry name" value="Aminotrans_V_PyrdxlP_BS"/>
</dbReference>
<sequence>MIYFDNSATTPVLPSVLQTYIQTTERMIGNPSSLHRLGSQSTRLLEQSRKQTAELLEVAPEEIYFTSGGTESNNWVLKGTALEKAAFGKHIIVSSVEHASVYRSCEQLAKAGFEISYAPVDTQGKVIVSELEKLIRKDTILVSCMAVNNEIGAIQPISEISDLLKDYPAIHFHVDAVQAIGKVPFTAWLTERVDFASLSAHKFHGPKGVGLLYWRKGRKLASLITGGGQEHGKRSGTENLAGIVAMSRALRLQLTDVSLKETHMTRLRDYLIASLSEYDNVTLFSETTEAFAPHIVCFGLKNIRGEVLVHAFEEKDIYISTTSACSSKKVSTHGTLKAMHVPEKQATTAVRVSFSETSTLPEVEQFLIVFDHLYKKFTQAF</sequence>
<dbReference type="InterPro" id="IPR016454">
    <property type="entry name" value="Cysteine_dSase"/>
</dbReference>
<evidence type="ECO:0000256" key="6">
    <source>
        <dbReference type="ARBA" id="ARBA00023014"/>
    </source>
</evidence>
<gene>
    <name evidence="9" type="ORF">PML95_09650</name>
</gene>
<dbReference type="GO" id="GO:0046872">
    <property type="term" value="F:metal ion binding"/>
    <property type="evidence" value="ECO:0007669"/>
    <property type="project" value="UniProtKB-KW"/>
</dbReference>
<evidence type="ECO:0000256" key="5">
    <source>
        <dbReference type="ARBA" id="ARBA00023004"/>
    </source>
</evidence>
<proteinExistence type="inferred from homology"/>
<dbReference type="RefSeq" id="WP_272163309.1">
    <property type="nucleotide sequence ID" value="NZ_CP116507.1"/>
</dbReference>
<dbReference type="PANTHER" id="PTHR11601">
    <property type="entry name" value="CYSTEINE DESULFURYLASE FAMILY MEMBER"/>
    <property type="match status" value="1"/>
</dbReference>
<feature type="domain" description="Aminotransferase class V" evidence="8">
    <location>
        <begin position="2"/>
        <end position="366"/>
    </location>
</feature>
<dbReference type="Pfam" id="PF00266">
    <property type="entry name" value="Aminotran_5"/>
    <property type="match status" value="1"/>
</dbReference>
<dbReference type="GO" id="GO:0051536">
    <property type="term" value="F:iron-sulfur cluster binding"/>
    <property type="evidence" value="ECO:0007669"/>
    <property type="project" value="UniProtKB-KW"/>
</dbReference>
<evidence type="ECO:0000313" key="10">
    <source>
        <dbReference type="Proteomes" id="UP001179600"/>
    </source>
</evidence>
<keyword evidence="4" id="KW-0663">Pyridoxal phosphate</keyword>
<dbReference type="PANTHER" id="PTHR11601:SF50">
    <property type="entry name" value="CYSTEINE DESULFURASE ISCS 2-RELATED"/>
    <property type="match status" value="1"/>
</dbReference>
<dbReference type="AlphaFoldDB" id="A0AAE9XEE4"/>
<dbReference type="InterPro" id="IPR015421">
    <property type="entry name" value="PyrdxlP-dep_Trfase_major"/>
</dbReference>
<dbReference type="Gene3D" id="3.40.640.10">
    <property type="entry name" value="Type I PLP-dependent aspartate aminotransferase-like (Major domain)"/>
    <property type="match status" value="1"/>
</dbReference>
<evidence type="ECO:0000313" key="9">
    <source>
        <dbReference type="EMBL" id="WCG22637.1"/>
    </source>
</evidence>
<evidence type="ECO:0000256" key="1">
    <source>
        <dbReference type="ARBA" id="ARBA00001933"/>
    </source>
</evidence>
<comment type="similarity">
    <text evidence="2">Belongs to the class-V pyridoxal-phosphate-dependent aminotransferase family. NifS/IscS subfamily.</text>
</comment>
<comment type="cofactor">
    <cofactor evidence="1 7">
        <name>pyridoxal 5'-phosphate</name>
        <dbReference type="ChEBI" id="CHEBI:597326"/>
    </cofactor>
</comment>
<dbReference type="PROSITE" id="PS00595">
    <property type="entry name" value="AA_TRANSFER_CLASS_5"/>
    <property type="match status" value="1"/>
</dbReference>